<evidence type="ECO:0000259" key="1">
    <source>
        <dbReference type="Pfam" id="PF13480"/>
    </source>
</evidence>
<dbReference type="AlphaFoldDB" id="A0A897N4S4"/>
<accession>A0A897N4S4</accession>
<keyword evidence="3" id="KW-1185">Reference proteome</keyword>
<dbReference type="Proteomes" id="UP000662973">
    <property type="component" value="Chromosome"/>
</dbReference>
<sequence length="344" mass="38558">MEIKRVTLDEWGQLLPASGFEVFHTPEALSVLDAHTSGDLQLLGGFKGTSPVALLPVFVRELSVGRVIFSPPPGMGVPRLGPIVMPNSPKRSKQEAVTRAFVEGVIEELDANDALSLLRMRCSLSFTDPRPFHWEDFHVEPAFTYLVDVDKPDIETVLESFSRSRRREFRRAAETELTVTREGMEAAERIVDHVGGRYDERDDIGQVAWPYVRDLLDALPDRSRVYVARNPAGEYLSGIITLASDDRVYFWQGGIGESYETTDDGDGVTVSVNSLVHRTIIEDVLTDPEFSNVDYYDLVGANTRRLCAYKSKFGGQLSPYYVVESSGMRTTLAKAGYRFLTRHR</sequence>
<keyword evidence="2" id="KW-0808">Transferase</keyword>
<reference evidence="2 3" key="1">
    <citation type="submission" date="2020-11" db="EMBL/GenBank/DDBJ databases">
        <title>Carbohydrate-dependent, anaerobic sulfur respiration: A novel catabolism in halophilic archaea.</title>
        <authorList>
            <person name="Sorokin D.Y."/>
            <person name="Messina E."/>
            <person name="Smedile F."/>
            <person name="La Cono V."/>
            <person name="Hallsworth J.E."/>
            <person name="Yakimov M.M."/>
        </authorList>
    </citation>
    <scope>NUCLEOTIDE SEQUENCE [LARGE SCALE GENOMIC DNA]</scope>
    <source>
        <strain evidence="2 3">HSR12-2</strain>
    </source>
</reference>
<dbReference type="Pfam" id="PF13480">
    <property type="entry name" value="Acetyltransf_6"/>
    <property type="match status" value="1"/>
</dbReference>
<proteinExistence type="predicted"/>
<evidence type="ECO:0000313" key="2">
    <source>
        <dbReference type="EMBL" id="QSG07737.1"/>
    </source>
</evidence>
<organism evidence="2 3">
    <name type="scientific">Halapricum desulfuricans</name>
    <dbReference type="NCBI Taxonomy" id="2841257"/>
    <lineage>
        <taxon>Archaea</taxon>
        <taxon>Methanobacteriati</taxon>
        <taxon>Methanobacteriota</taxon>
        <taxon>Stenosarchaea group</taxon>
        <taxon>Halobacteria</taxon>
        <taxon>Halobacteriales</taxon>
        <taxon>Haloarculaceae</taxon>
        <taxon>Halapricum</taxon>
    </lineage>
</organism>
<protein>
    <submittedName>
        <fullName evidence="2">Peptidoglycan interpeptide bridge formation enzyme, contains acetyltransferase domain of GNAT superfamily</fullName>
    </submittedName>
</protein>
<gene>
    <name evidence="2" type="primary">fem</name>
    <name evidence="2" type="ORF">HSR122_0326</name>
</gene>
<dbReference type="RefSeq" id="WP_229110930.1">
    <property type="nucleotide sequence ID" value="NZ_CP064788.1"/>
</dbReference>
<dbReference type="KEGG" id="hds:HSR122_0326"/>
<evidence type="ECO:0000313" key="3">
    <source>
        <dbReference type="Proteomes" id="UP000662973"/>
    </source>
</evidence>
<dbReference type="SUPFAM" id="SSF55729">
    <property type="entry name" value="Acyl-CoA N-acyltransferases (Nat)"/>
    <property type="match status" value="1"/>
</dbReference>
<feature type="domain" description="BioF2-like acetyltransferase" evidence="1">
    <location>
        <begin position="163"/>
        <end position="310"/>
    </location>
</feature>
<dbReference type="InterPro" id="IPR038740">
    <property type="entry name" value="BioF2-like_GNAT_dom"/>
</dbReference>
<dbReference type="GeneID" id="68850998"/>
<dbReference type="GO" id="GO:0016740">
    <property type="term" value="F:transferase activity"/>
    <property type="evidence" value="ECO:0007669"/>
    <property type="project" value="UniProtKB-KW"/>
</dbReference>
<dbReference type="Gene3D" id="3.40.630.30">
    <property type="match status" value="1"/>
</dbReference>
<name>A0A897N4S4_9EURY</name>
<dbReference type="InterPro" id="IPR016181">
    <property type="entry name" value="Acyl_CoA_acyltransferase"/>
</dbReference>
<dbReference type="EMBL" id="CP064788">
    <property type="protein sequence ID" value="QSG07737.1"/>
    <property type="molecule type" value="Genomic_DNA"/>
</dbReference>